<proteinExistence type="predicted"/>
<sequence length="52" mass="6217">MTVPIGFSNGSWFYKLDNLREYIRDIYQACEASKRIRDSMKYQSKVSLQQHN</sequence>
<name>A0A2N8Z9D6_9VIBR</name>
<protein>
    <submittedName>
        <fullName evidence="1">Uncharacterized protein</fullName>
    </submittedName>
</protein>
<dbReference type="Proteomes" id="UP000235828">
    <property type="component" value="Chromosome A"/>
</dbReference>
<dbReference type="AlphaFoldDB" id="A0A2N8Z9D6"/>
<organism evidence="1 2">
    <name type="scientific">Vibrio tapetis subsp. tapetis</name>
    <dbReference type="NCBI Taxonomy" id="1671868"/>
    <lineage>
        <taxon>Bacteria</taxon>
        <taxon>Pseudomonadati</taxon>
        <taxon>Pseudomonadota</taxon>
        <taxon>Gammaproteobacteria</taxon>
        <taxon>Vibrionales</taxon>
        <taxon>Vibrionaceae</taxon>
        <taxon>Vibrio</taxon>
    </lineage>
</organism>
<gene>
    <name evidence="1" type="ORF">VTAP4600_A0549</name>
</gene>
<accession>A0A2N8Z9D6</accession>
<dbReference type="KEGG" id="vta:A0549"/>
<dbReference type="EMBL" id="LT960611">
    <property type="protein sequence ID" value="SON48528.1"/>
    <property type="molecule type" value="Genomic_DNA"/>
</dbReference>
<reference evidence="1 2" key="1">
    <citation type="submission" date="2017-10" db="EMBL/GenBank/DDBJ databases">
        <authorList>
            <person name="Banno H."/>
            <person name="Chua N.-H."/>
        </authorList>
    </citation>
    <scope>NUCLEOTIDE SEQUENCE [LARGE SCALE GENOMIC DNA]</scope>
    <source>
        <strain evidence="1">Vibrio tapetis CECT4600</strain>
    </source>
</reference>
<evidence type="ECO:0000313" key="1">
    <source>
        <dbReference type="EMBL" id="SON48528.1"/>
    </source>
</evidence>
<keyword evidence="2" id="KW-1185">Reference proteome</keyword>
<evidence type="ECO:0000313" key="2">
    <source>
        <dbReference type="Proteomes" id="UP000235828"/>
    </source>
</evidence>